<keyword evidence="4" id="KW-0503">Monooxygenase</keyword>
<evidence type="ECO:0000256" key="2">
    <source>
        <dbReference type="ARBA" id="ARBA00022643"/>
    </source>
</evidence>
<organism evidence="7">
    <name type="scientific">freshwater metagenome</name>
    <dbReference type="NCBI Taxonomy" id="449393"/>
    <lineage>
        <taxon>unclassified sequences</taxon>
        <taxon>metagenomes</taxon>
        <taxon>ecological metagenomes</taxon>
    </lineage>
</organism>
<feature type="domain" description="Luciferase-like" evidence="6">
    <location>
        <begin position="14"/>
        <end position="244"/>
    </location>
</feature>
<feature type="transmembrane region" description="Helical" evidence="5">
    <location>
        <begin position="69"/>
        <end position="91"/>
    </location>
</feature>
<dbReference type="EMBL" id="CAEZSR010000141">
    <property type="protein sequence ID" value="CAB4579293.1"/>
    <property type="molecule type" value="Genomic_DNA"/>
</dbReference>
<evidence type="ECO:0000256" key="1">
    <source>
        <dbReference type="ARBA" id="ARBA00022630"/>
    </source>
</evidence>
<evidence type="ECO:0000256" key="3">
    <source>
        <dbReference type="ARBA" id="ARBA00023002"/>
    </source>
</evidence>
<evidence type="ECO:0000256" key="4">
    <source>
        <dbReference type="ARBA" id="ARBA00023033"/>
    </source>
</evidence>
<dbReference type="NCBIfam" id="TIGR03619">
    <property type="entry name" value="F420_Rv2161c"/>
    <property type="match status" value="1"/>
</dbReference>
<keyword evidence="2" id="KW-0288">FMN</keyword>
<reference evidence="7" key="1">
    <citation type="submission" date="2020-05" db="EMBL/GenBank/DDBJ databases">
        <authorList>
            <person name="Chiriac C."/>
            <person name="Salcher M."/>
            <person name="Ghai R."/>
            <person name="Kavagutti S V."/>
        </authorList>
    </citation>
    <scope>NUCLEOTIDE SEQUENCE</scope>
</reference>
<dbReference type="InterPro" id="IPR011251">
    <property type="entry name" value="Luciferase-like_dom"/>
</dbReference>
<sequence length="290" mass="31293">MEFGLAFASSIAFHQDDTLELCRRAASAGFTSLWGGEHVVLPSSIESRYPYTADGRIPAVPETPIPDPLIWLAFAAAAAPGLTLGTCILILPQRNPLVLAKELATLDRLSGGRVELGIGIGWLREEFDALGVPWEHRGARTDEYVAAMRRLWEAPEVEFHGRFVDFAPVTCSPRPISGRIPIVVGGDTDAAIARAVRLADGWYPGESDPDRLRPLVDRFRAACDAADRDPAEIRLHVNLAPAADAAATHERIGRLAELGVSRVMVPAFVFAGPGGLDRMERFAADVVPTA</sequence>
<dbReference type="GO" id="GO:0046306">
    <property type="term" value="P:alkanesulfonate catabolic process"/>
    <property type="evidence" value="ECO:0007669"/>
    <property type="project" value="TreeGrafter"/>
</dbReference>
<evidence type="ECO:0000313" key="7">
    <source>
        <dbReference type="EMBL" id="CAB4579293.1"/>
    </source>
</evidence>
<proteinExistence type="predicted"/>
<dbReference type="Gene3D" id="3.20.20.30">
    <property type="entry name" value="Luciferase-like domain"/>
    <property type="match status" value="1"/>
</dbReference>
<dbReference type="SUPFAM" id="SSF51679">
    <property type="entry name" value="Bacterial luciferase-like"/>
    <property type="match status" value="1"/>
</dbReference>
<dbReference type="InterPro" id="IPR050172">
    <property type="entry name" value="SsuD_RutA_monooxygenase"/>
</dbReference>
<keyword evidence="5" id="KW-1133">Transmembrane helix</keyword>
<keyword evidence="5" id="KW-0472">Membrane</keyword>
<dbReference type="PANTHER" id="PTHR42847:SF4">
    <property type="entry name" value="ALKANESULFONATE MONOOXYGENASE-RELATED"/>
    <property type="match status" value="1"/>
</dbReference>
<keyword evidence="3" id="KW-0560">Oxidoreductase</keyword>
<evidence type="ECO:0000256" key="5">
    <source>
        <dbReference type="SAM" id="Phobius"/>
    </source>
</evidence>
<name>A0A6J6EX39_9ZZZZ</name>
<accession>A0A6J6EX39</accession>
<gene>
    <name evidence="7" type="ORF">UFOPK1493_02947</name>
</gene>
<dbReference type="AlphaFoldDB" id="A0A6J6EX39"/>
<dbReference type="InterPro" id="IPR019921">
    <property type="entry name" value="Lucif-like_OxRdtase_Rv2161c"/>
</dbReference>
<keyword evidence="1" id="KW-0285">Flavoprotein</keyword>
<dbReference type="PANTHER" id="PTHR42847">
    <property type="entry name" value="ALKANESULFONATE MONOOXYGENASE"/>
    <property type="match status" value="1"/>
</dbReference>
<dbReference type="InterPro" id="IPR036661">
    <property type="entry name" value="Luciferase-like_sf"/>
</dbReference>
<dbReference type="GO" id="GO:0008726">
    <property type="term" value="F:alkanesulfonate monooxygenase activity"/>
    <property type="evidence" value="ECO:0007669"/>
    <property type="project" value="TreeGrafter"/>
</dbReference>
<dbReference type="Pfam" id="PF00296">
    <property type="entry name" value="Bac_luciferase"/>
    <property type="match status" value="1"/>
</dbReference>
<evidence type="ECO:0000259" key="6">
    <source>
        <dbReference type="Pfam" id="PF00296"/>
    </source>
</evidence>
<protein>
    <submittedName>
        <fullName evidence="7">Unannotated protein</fullName>
    </submittedName>
</protein>
<keyword evidence="5" id="KW-0812">Transmembrane</keyword>